<reference evidence="1" key="1">
    <citation type="journal article" date="2020" name="Nature">
        <title>Giant virus diversity and host interactions through global metagenomics.</title>
        <authorList>
            <person name="Schulz F."/>
            <person name="Roux S."/>
            <person name="Paez-Espino D."/>
            <person name="Jungbluth S."/>
            <person name="Walsh D.A."/>
            <person name="Denef V.J."/>
            <person name="McMahon K.D."/>
            <person name="Konstantinidis K.T."/>
            <person name="Eloe-Fadrosh E.A."/>
            <person name="Kyrpides N.C."/>
            <person name="Woyke T."/>
        </authorList>
    </citation>
    <scope>NUCLEOTIDE SEQUENCE</scope>
    <source>
        <strain evidence="1">GVMAG-M-3300023174-92</strain>
    </source>
</reference>
<accession>A0A6C0DX99</accession>
<dbReference type="InterPro" id="IPR043918">
    <property type="entry name" value="DUF5760"/>
</dbReference>
<name>A0A6C0DX99_9ZZZZ</name>
<dbReference type="AlphaFoldDB" id="A0A6C0DX99"/>
<dbReference type="Pfam" id="PF19064">
    <property type="entry name" value="DUF5760"/>
    <property type="match status" value="1"/>
</dbReference>
<sequence>MESKEHTIQCVKEWVKLDNDIRALQSEINSRKKRRTQMSTQLMKTMKETNTDCFELKNGVLLYSVKNVKKPITKKVLFDILNKYYNGDFMKASELNDFILENREEITKESLVYTESS</sequence>
<dbReference type="EMBL" id="MN739690">
    <property type="protein sequence ID" value="QHT21344.1"/>
    <property type="molecule type" value="Genomic_DNA"/>
</dbReference>
<organism evidence="1">
    <name type="scientific">viral metagenome</name>
    <dbReference type="NCBI Taxonomy" id="1070528"/>
    <lineage>
        <taxon>unclassified sequences</taxon>
        <taxon>metagenomes</taxon>
        <taxon>organismal metagenomes</taxon>
    </lineage>
</organism>
<proteinExistence type="predicted"/>
<protein>
    <submittedName>
        <fullName evidence="1">Uncharacterized protein</fullName>
    </submittedName>
</protein>
<evidence type="ECO:0000313" key="1">
    <source>
        <dbReference type="EMBL" id="QHT21344.1"/>
    </source>
</evidence>